<evidence type="ECO:0000313" key="3">
    <source>
        <dbReference type="Proteomes" id="UP001443914"/>
    </source>
</evidence>
<dbReference type="AlphaFoldDB" id="A0AAW1K669"/>
<protein>
    <submittedName>
        <fullName evidence="2">Uncharacterized protein</fullName>
    </submittedName>
</protein>
<evidence type="ECO:0000313" key="2">
    <source>
        <dbReference type="EMBL" id="KAK9714900.1"/>
    </source>
</evidence>
<evidence type="ECO:0000256" key="1">
    <source>
        <dbReference type="SAM" id="MobiDB-lite"/>
    </source>
</evidence>
<feature type="region of interest" description="Disordered" evidence="1">
    <location>
        <begin position="72"/>
        <end position="111"/>
    </location>
</feature>
<proteinExistence type="predicted"/>
<accession>A0AAW1K669</accession>
<dbReference type="EMBL" id="JBDFQZ010000006">
    <property type="protein sequence ID" value="KAK9714900.1"/>
    <property type="molecule type" value="Genomic_DNA"/>
</dbReference>
<reference evidence="2" key="1">
    <citation type="submission" date="2024-03" db="EMBL/GenBank/DDBJ databases">
        <title>WGS assembly of Saponaria officinalis var. Norfolk2.</title>
        <authorList>
            <person name="Jenkins J."/>
            <person name="Shu S."/>
            <person name="Grimwood J."/>
            <person name="Barry K."/>
            <person name="Goodstein D."/>
            <person name="Schmutz J."/>
            <person name="Leebens-Mack J."/>
            <person name="Osbourn A."/>
        </authorList>
    </citation>
    <scope>NUCLEOTIDE SEQUENCE [LARGE SCALE GENOMIC DNA]</scope>
    <source>
        <strain evidence="2">JIC</strain>
    </source>
</reference>
<sequence>MEVERQAVFTMVYSKREKLLRSSHEDLPRHMKQLELVFDYAKSKNVDVSEIQARVKTYLDFESQLDSLKREFQQKPSTLDTEEKLKSCHSEEGTPEKGARGAVQRRTSFRC</sequence>
<keyword evidence="3" id="KW-1185">Reference proteome</keyword>
<gene>
    <name evidence="2" type="ORF">RND81_06G129200</name>
</gene>
<organism evidence="2 3">
    <name type="scientific">Saponaria officinalis</name>
    <name type="common">Common soapwort</name>
    <name type="synonym">Lychnis saponaria</name>
    <dbReference type="NCBI Taxonomy" id="3572"/>
    <lineage>
        <taxon>Eukaryota</taxon>
        <taxon>Viridiplantae</taxon>
        <taxon>Streptophyta</taxon>
        <taxon>Embryophyta</taxon>
        <taxon>Tracheophyta</taxon>
        <taxon>Spermatophyta</taxon>
        <taxon>Magnoliopsida</taxon>
        <taxon>eudicotyledons</taxon>
        <taxon>Gunneridae</taxon>
        <taxon>Pentapetalae</taxon>
        <taxon>Caryophyllales</taxon>
        <taxon>Caryophyllaceae</taxon>
        <taxon>Caryophylleae</taxon>
        <taxon>Saponaria</taxon>
    </lineage>
</organism>
<comment type="caution">
    <text evidence="2">The sequence shown here is derived from an EMBL/GenBank/DDBJ whole genome shotgun (WGS) entry which is preliminary data.</text>
</comment>
<name>A0AAW1K669_SAPOF</name>
<feature type="compositionally biased region" description="Basic and acidic residues" evidence="1">
    <location>
        <begin position="81"/>
        <end position="99"/>
    </location>
</feature>
<dbReference type="Proteomes" id="UP001443914">
    <property type="component" value="Unassembled WGS sequence"/>
</dbReference>